<evidence type="ECO:0000256" key="7">
    <source>
        <dbReference type="SAM" id="MobiDB-lite"/>
    </source>
</evidence>
<keyword evidence="5 6" id="KW-0472">Membrane</keyword>
<dbReference type="GO" id="GO:0046873">
    <property type="term" value="F:metal ion transmembrane transporter activity"/>
    <property type="evidence" value="ECO:0007669"/>
    <property type="project" value="InterPro"/>
</dbReference>
<keyword evidence="3 6" id="KW-0812">Transmembrane</keyword>
<dbReference type="PANTHER" id="PTHR12608">
    <property type="entry name" value="TRANSMEMBRANE PROTEIN HTP-1 RELATED"/>
    <property type="match status" value="1"/>
</dbReference>
<evidence type="ECO:0000256" key="1">
    <source>
        <dbReference type="ARBA" id="ARBA00004141"/>
    </source>
</evidence>
<dbReference type="Proteomes" id="UP000707356">
    <property type="component" value="Unassembled WGS sequence"/>
</dbReference>
<dbReference type="InterPro" id="IPR001727">
    <property type="entry name" value="GDT1-like"/>
</dbReference>
<name>A0A951PDY0_9CYAN</name>
<reference evidence="8" key="1">
    <citation type="submission" date="2021-05" db="EMBL/GenBank/DDBJ databases">
        <authorList>
            <person name="Pietrasiak N."/>
            <person name="Ward R."/>
            <person name="Stajich J.E."/>
            <person name="Kurbessoian T."/>
        </authorList>
    </citation>
    <scope>NUCLEOTIDE SEQUENCE</scope>
    <source>
        <strain evidence="8">GSE-TBD4-15B</strain>
    </source>
</reference>
<gene>
    <name evidence="8" type="ORF">KME07_19290</name>
</gene>
<evidence type="ECO:0000256" key="6">
    <source>
        <dbReference type="RuleBase" id="RU365102"/>
    </source>
</evidence>
<comment type="caution">
    <text evidence="8">The sequence shown here is derived from an EMBL/GenBank/DDBJ whole genome shotgun (WGS) entry which is preliminary data.</text>
</comment>
<feature type="transmembrane region" description="Helical" evidence="6">
    <location>
        <begin position="119"/>
        <end position="137"/>
    </location>
</feature>
<proteinExistence type="inferred from homology"/>
<evidence type="ECO:0000256" key="2">
    <source>
        <dbReference type="ARBA" id="ARBA00009190"/>
    </source>
</evidence>
<evidence type="ECO:0000256" key="5">
    <source>
        <dbReference type="ARBA" id="ARBA00023136"/>
    </source>
</evidence>
<protein>
    <recommendedName>
        <fullName evidence="6">GDT1 family protein</fullName>
    </recommendedName>
</protein>
<evidence type="ECO:0000256" key="4">
    <source>
        <dbReference type="ARBA" id="ARBA00022989"/>
    </source>
</evidence>
<dbReference type="GO" id="GO:0016020">
    <property type="term" value="C:membrane"/>
    <property type="evidence" value="ECO:0007669"/>
    <property type="project" value="UniProtKB-SubCell"/>
</dbReference>
<dbReference type="EMBL" id="JAHHHV010000078">
    <property type="protein sequence ID" value="MBW4467577.1"/>
    <property type="molecule type" value="Genomic_DNA"/>
</dbReference>
<dbReference type="AlphaFoldDB" id="A0A951PDY0"/>
<feature type="compositionally biased region" description="Low complexity" evidence="7">
    <location>
        <begin position="26"/>
        <end position="43"/>
    </location>
</feature>
<feature type="compositionally biased region" description="Low complexity" evidence="7">
    <location>
        <begin position="1"/>
        <end position="19"/>
    </location>
</feature>
<feature type="transmembrane region" description="Helical" evidence="6">
    <location>
        <begin position="87"/>
        <end position="112"/>
    </location>
</feature>
<comment type="similarity">
    <text evidence="2 6">Belongs to the GDT1 family.</text>
</comment>
<reference evidence="8" key="2">
    <citation type="journal article" date="2022" name="Microbiol. Resour. Announc.">
        <title>Metagenome Sequencing to Explore Phylogenomics of Terrestrial Cyanobacteria.</title>
        <authorList>
            <person name="Ward R.D."/>
            <person name="Stajich J.E."/>
            <person name="Johansen J.R."/>
            <person name="Huntemann M."/>
            <person name="Clum A."/>
            <person name="Foster B."/>
            <person name="Foster B."/>
            <person name="Roux S."/>
            <person name="Palaniappan K."/>
            <person name="Varghese N."/>
            <person name="Mukherjee S."/>
            <person name="Reddy T.B.K."/>
            <person name="Daum C."/>
            <person name="Copeland A."/>
            <person name="Chen I.A."/>
            <person name="Ivanova N.N."/>
            <person name="Kyrpides N.C."/>
            <person name="Shapiro N."/>
            <person name="Eloe-Fadrosh E.A."/>
            <person name="Pietrasiak N."/>
        </authorList>
    </citation>
    <scope>NUCLEOTIDE SEQUENCE</scope>
    <source>
        <strain evidence="8">GSE-TBD4-15B</strain>
    </source>
</reference>
<dbReference type="PANTHER" id="PTHR12608:SF1">
    <property type="entry name" value="TRANSMEMBRANE PROTEIN 165"/>
    <property type="match status" value="1"/>
</dbReference>
<keyword evidence="4 6" id="KW-1133">Transmembrane helix</keyword>
<evidence type="ECO:0000313" key="8">
    <source>
        <dbReference type="EMBL" id="MBW4467577.1"/>
    </source>
</evidence>
<dbReference type="Pfam" id="PF01169">
    <property type="entry name" value="GDT1"/>
    <property type="match status" value="1"/>
</dbReference>
<comment type="subcellular location">
    <subcellularLocation>
        <location evidence="1 6">Membrane</location>
        <topology evidence="1 6">Multi-pass membrane protein</topology>
    </subcellularLocation>
</comment>
<evidence type="ECO:0000256" key="3">
    <source>
        <dbReference type="ARBA" id="ARBA00022692"/>
    </source>
</evidence>
<evidence type="ECO:0000313" key="9">
    <source>
        <dbReference type="Proteomes" id="UP000707356"/>
    </source>
</evidence>
<sequence>MSLQSASQSSSSSVLQIASTEDESELGASASQSASQLSSEPLPAVSPLGGTNLKVFLSTFLTIFLAELGDKTQLTTLLLAAKSHAPWIVFAGAGTALVITSLLGVWLGCWLARRISAKTLETAAGVLLLLISAQLFWEVFHL</sequence>
<feature type="region of interest" description="Disordered" evidence="7">
    <location>
        <begin position="1"/>
        <end position="43"/>
    </location>
</feature>
<organism evidence="8 9">
    <name type="scientific">Pegethrix bostrychoides GSE-TBD4-15B</name>
    <dbReference type="NCBI Taxonomy" id="2839662"/>
    <lineage>
        <taxon>Bacteria</taxon>
        <taxon>Bacillati</taxon>
        <taxon>Cyanobacteriota</taxon>
        <taxon>Cyanophyceae</taxon>
        <taxon>Oculatellales</taxon>
        <taxon>Oculatellaceae</taxon>
        <taxon>Pegethrix</taxon>
    </lineage>
</organism>
<accession>A0A951PDY0</accession>
<comment type="caution">
    <text evidence="6">Lacks conserved residue(s) required for the propagation of feature annotation.</text>
</comment>